<evidence type="ECO:0000313" key="2">
    <source>
        <dbReference type="Proteomes" id="UP000064967"/>
    </source>
</evidence>
<sequence length="227" mass="24961">MGFQMGSASVSKLLDRLELEHELDEAEETVHLVRSFSGGAVHLFISFHDVAGAPGVRTLRLMAMTKEPLPEKVRRNAPDILDAWASEREECLSDGAARIVDAYARVEGDALCWDWDWPFPAGMEVSEAFFKAVFDGFLKSVREDVNVVAVTLDGGWKLTGKELEVNAAGEHLGSLRYKHNRTGAVLEAAVTAEVYDGFGVHLRGLEQLTDVPGVKIVRDTSRVSRAH</sequence>
<organism evidence="1 2">
    <name type="scientific">Labilithrix luteola</name>
    <dbReference type="NCBI Taxonomy" id="1391654"/>
    <lineage>
        <taxon>Bacteria</taxon>
        <taxon>Pseudomonadati</taxon>
        <taxon>Myxococcota</taxon>
        <taxon>Polyangia</taxon>
        <taxon>Polyangiales</taxon>
        <taxon>Labilitrichaceae</taxon>
        <taxon>Labilithrix</taxon>
    </lineage>
</organism>
<dbReference type="RefSeq" id="WP_146650081.1">
    <property type="nucleotide sequence ID" value="NZ_CP012333.1"/>
</dbReference>
<dbReference type="STRING" id="1391654.AKJ09_05603"/>
<gene>
    <name evidence="1" type="ORF">AKJ09_05603</name>
</gene>
<accession>A0A0K1Q0K1</accession>
<protein>
    <submittedName>
        <fullName evidence="1">Uncharacterized protein</fullName>
    </submittedName>
</protein>
<dbReference type="KEGG" id="llu:AKJ09_05603"/>
<dbReference type="AlphaFoldDB" id="A0A0K1Q0K1"/>
<proteinExistence type="predicted"/>
<name>A0A0K1Q0K1_9BACT</name>
<dbReference type="Proteomes" id="UP000064967">
    <property type="component" value="Chromosome"/>
</dbReference>
<keyword evidence="2" id="KW-1185">Reference proteome</keyword>
<evidence type="ECO:0000313" key="1">
    <source>
        <dbReference type="EMBL" id="AKU98939.1"/>
    </source>
</evidence>
<dbReference type="EMBL" id="CP012333">
    <property type="protein sequence ID" value="AKU98939.1"/>
    <property type="molecule type" value="Genomic_DNA"/>
</dbReference>
<reference evidence="1 2" key="1">
    <citation type="submission" date="2015-08" db="EMBL/GenBank/DDBJ databases">
        <authorList>
            <person name="Babu N.S."/>
            <person name="Beckwith C.J."/>
            <person name="Beseler K.G."/>
            <person name="Brison A."/>
            <person name="Carone J.V."/>
            <person name="Caskin T.P."/>
            <person name="Diamond M."/>
            <person name="Durham M.E."/>
            <person name="Foxe J.M."/>
            <person name="Go M."/>
            <person name="Henderson B.A."/>
            <person name="Jones I.B."/>
            <person name="McGettigan J.A."/>
            <person name="Micheletti S.J."/>
            <person name="Nasrallah M.E."/>
            <person name="Ortiz D."/>
            <person name="Piller C.R."/>
            <person name="Privatt S.R."/>
            <person name="Schneider S.L."/>
            <person name="Sharp S."/>
            <person name="Smith T.C."/>
            <person name="Stanton J.D."/>
            <person name="Ullery H.E."/>
            <person name="Wilson R.J."/>
            <person name="Serrano M.G."/>
            <person name="Buck G."/>
            <person name="Lee V."/>
            <person name="Wang Y."/>
            <person name="Carvalho R."/>
            <person name="Voegtly L."/>
            <person name="Shi R."/>
            <person name="Duckworth R."/>
            <person name="Johnson A."/>
            <person name="Loviza R."/>
            <person name="Walstead R."/>
            <person name="Shah Z."/>
            <person name="Kiflezghi M."/>
            <person name="Wade K."/>
            <person name="Ball S.L."/>
            <person name="Bradley K.W."/>
            <person name="Asai D.J."/>
            <person name="Bowman C.A."/>
            <person name="Russell D.A."/>
            <person name="Pope W.H."/>
            <person name="Jacobs-Sera D."/>
            <person name="Hendrix R.W."/>
            <person name="Hatfull G.F."/>
        </authorList>
    </citation>
    <scope>NUCLEOTIDE SEQUENCE [LARGE SCALE GENOMIC DNA]</scope>
    <source>
        <strain evidence="1 2">DSM 27648</strain>
    </source>
</reference>